<dbReference type="Proteomes" id="UP001054821">
    <property type="component" value="Chromosome 6"/>
</dbReference>
<dbReference type="AlphaFoldDB" id="A0AAD4VIK5"/>
<gene>
    <name evidence="1" type="ORF">L3X38_033555</name>
</gene>
<name>A0AAD4VIK5_PRUDU</name>
<proteinExistence type="predicted"/>
<sequence length="201" mass="23169">MTELAQGTPNTSLRGNAMCNLRPGSTRSSAHGREPSLAIIQLKKIMKKLHETKKVAEKALEKAQNMACREGSKEGKRKQRHEIEKIIRWYKPQTPAELALEAAKGICKSPFIEDILKAKKPAKFTQNKFKLFQGTTDPIEHIYHFNNKWCSKEMARPCCKRRNDVTILFSTKQSIRESLKDYLRHFTEEMSTFEEFDSHTA</sequence>
<accession>A0AAD4VIK5</accession>
<keyword evidence="2" id="KW-1185">Reference proteome</keyword>
<organism evidence="1 2">
    <name type="scientific">Prunus dulcis</name>
    <name type="common">Almond</name>
    <name type="synonym">Amygdalus dulcis</name>
    <dbReference type="NCBI Taxonomy" id="3755"/>
    <lineage>
        <taxon>Eukaryota</taxon>
        <taxon>Viridiplantae</taxon>
        <taxon>Streptophyta</taxon>
        <taxon>Embryophyta</taxon>
        <taxon>Tracheophyta</taxon>
        <taxon>Spermatophyta</taxon>
        <taxon>Magnoliopsida</taxon>
        <taxon>eudicotyledons</taxon>
        <taxon>Gunneridae</taxon>
        <taxon>Pentapetalae</taxon>
        <taxon>rosids</taxon>
        <taxon>fabids</taxon>
        <taxon>Rosales</taxon>
        <taxon>Rosaceae</taxon>
        <taxon>Amygdaloideae</taxon>
        <taxon>Amygdaleae</taxon>
        <taxon>Prunus</taxon>
    </lineage>
</organism>
<reference evidence="1 2" key="1">
    <citation type="journal article" date="2022" name="G3 (Bethesda)">
        <title>Whole-genome sequence and methylome profiling of the almond [Prunus dulcis (Mill.) D.A. Webb] cultivar 'Nonpareil'.</title>
        <authorList>
            <person name="D'Amico-Willman K.M."/>
            <person name="Ouma W.Z."/>
            <person name="Meulia T."/>
            <person name="Sideli G.M."/>
            <person name="Gradziel T.M."/>
            <person name="Fresnedo-Ramirez J."/>
        </authorList>
    </citation>
    <scope>NUCLEOTIDE SEQUENCE [LARGE SCALE GENOMIC DNA]</scope>
    <source>
        <strain evidence="1">Clone GOH B32 T37-40</strain>
    </source>
</reference>
<comment type="caution">
    <text evidence="1">The sequence shown here is derived from an EMBL/GenBank/DDBJ whole genome shotgun (WGS) entry which is preliminary data.</text>
</comment>
<protein>
    <submittedName>
        <fullName evidence="1">Uncharacterized protein</fullName>
    </submittedName>
</protein>
<evidence type="ECO:0000313" key="2">
    <source>
        <dbReference type="Proteomes" id="UP001054821"/>
    </source>
</evidence>
<evidence type="ECO:0000313" key="1">
    <source>
        <dbReference type="EMBL" id="KAI5324482.1"/>
    </source>
</evidence>
<dbReference type="EMBL" id="JAJFAZ020000006">
    <property type="protein sequence ID" value="KAI5324482.1"/>
    <property type="molecule type" value="Genomic_DNA"/>
</dbReference>